<dbReference type="OrthoDB" id="6627132at2"/>
<name>A0A097R3U9_HAFAL</name>
<dbReference type="AlphaFoldDB" id="A0A097R3U9"/>
<dbReference type="PANTHER" id="PTHR42718">
    <property type="entry name" value="MAJOR FACILITATOR SUPERFAMILY MULTIDRUG TRANSPORTER MFSC"/>
    <property type="match status" value="1"/>
</dbReference>
<dbReference type="Gene3D" id="1.20.1250.20">
    <property type="entry name" value="MFS general substrate transporter like domains"/>
    <property type="match status" value="1"/>
</dbReference>
<gene>
    <name evidence="8" type="ORF">AT03_14090</name>
</gene>
<keyword evidence="9" id="KW-1185">Reference proteome</keyword>
<dbReference type="eggNOG" id="COG2271">
    <property type="taxonomic scope" value="Bacteria"/>
</dbReference>
<evidence type="ECO:0000259" key="7">
    <source>
        <dbReference type="PROSITE" id="PS50850"/>
    </source>
</evidence>
<dbReference type="SUPFAM" id="SSF103473">
    <property type="entry name" value="MFS general substrate transporter"/>
    <property type="match status" value="1"/>
</dbReference>
<dbReference type="PROSITE" id="PS50850">
    <property type="entry name" value="MFS"/>
    <property type="match status" value="1"/>
</dbReference>
<dbReference type="PATRIC" id="fig|1453496.5.peg.2874"/>
<feature type="transmembrane region" description="Helical" evidence="6">
    <location>
        <begin position="307"/>
        <end position="328"/>
    </location>
</feature>
<keyword evidence="3 6" id="KW-0812">Transmembrane</keyword>
<feature type="transmembrane region" description="Helical" evidence="6">
    <location>
        <begin position="174"/>
        <end position="194"/>
    </location>
</feature>
<evidence type="ECO:0000256" key="2">
    <source>
        <dbReference type="ARBA" id="ARBA00022448"/>
    </source>
</evidence>
<comment type="subcellular location">
    <subcellularLocation>
        <location evidence="1">Membrane</location>
        <topology evidence="1">Multi-pass membrane protein</topology>
    </subcellularLocation>
</comment>
<feature type="transmembrane region" description="Helical" evidence="6">
    <location>
        <begin position="283"/>
        <end position="301"/>
    </location>
</feature>
<evidence type="ECO:0000256" key="1">
    <source>
        <dbReference type="ARBA" id="ARBA00004141"/>
    </source>
</evidence>
<feature type="transmembrane region" description="Helical" evidence="6">
    <location>
        <begin position="406"/>
        <end position="429"/>
    </location>
</feature>
<evidence type="ECO:0000313" key="9">
    <source>
        <dbReference type="Proteomes" id="UP000029986"/>
    </source>
</evidence>
<dbReference type="InterPro" id="IPR020846">
    <property type="entry name" value="MFS_dom"/>
</dbReference>
<evidence type="ECO:0000256" key="3">
    <source>
        <dbReference type="ARBA" id="ARBA00022692"/>
    </source>
</evidence>
<feature type="transmembrane region" description="Helical" evidence="6">
    <location>
        <begin position="115"/>
        <end position="132"/>
    </location>
</feature>
<feature type="transmembrane region" description="Helical" evidence="6">
    <location>
        <begin position="340"/>
        <end position="359"/>
    </location>
</feature>
<dbReference type="Proteomes" id="UP000029986">
    <property type="component" value="Chromosome"/>
</dbReference>
<dbReference type="Pfam" id="PF07690">
    <property type="entry name" value="MFS_1"/>
    <property type="match status" value="1"/>
</dbReference>
<dbReference type="RefSeq" id="WP_025798126.1">
    <property type="nucleotide sequence ID" value="NZ_CP009706.1"/>
</dbReference>
<dbReference type="KEGG" id="hav:AT03_14090"/>
<feature type="transmembrane region" description="Helical" evidence="6">
    <location>
        <begin position="59"/>
        <end position="81"/>
    </location>
</feature>
<organism evidence="8 9">
    <name type="scientific">Hafnia alvei FB1</name>
    <dbReference type="NCBI Taxonomy" id="1453496"/>
    <lineage>
        <taxon>Bacteria</taxon>
        <taxon>Pseudomonadati</taxon>
        <taxon>Pseudomonadota</taxon>
        <taxon>Gammaproteobacteria</taxon>
        <taxon>Enterobacterales</taxon>
        <taxon>Hafniaceae</taxon>
        <taxon>Hafnia</taxon>
    </lineage>
</organism>
<dbReference type="GO" id="GO:0022857">
    <property type="term" value="F:transmembrane transporter activity"/>
    <property type="evidence" value="ECO:0007669"/>
    <property type="project" value="InterPro"/>
</dbReference>
<evidence type="ECO:0000256" key="5">
    <source>
        <dbReference type="ARBA" id="ARBA00023136"/>
    </source>
</evidence>
<dbReference type="CDD" id="cd17321">
    <property type="entry name" value="MFS_MMR_MDR_like"/>
    <property type="match status" value="1"/>
</dbReference>
<feature type="transmembrane region" description="Helical" evidence="6">
    <location>
        <begin position="206"/>
        <end position="225"/>
    </location>
</feature>
<feature type="transmembrane region" description="Helical" evidence="6">
    <location>
        <begin position="365"/>
        <end position="385"/>
    </location>
</feature>
<keyword evidence="2" id="KW-0813">Transport</keyword>
<feature type="transmembrane region" description="Helical" evidence="6">
    <location>
        <begin position="231"/>
        <end position="253"/>
    </location>
</feature>
<dbReference type="GO" id="GO:0016020">
    <property type="term" value="C:membrane"/>
    <property type="evidence" value="ECO:0007669"/>
    <property type="project" value="UniProtKB-SubCell"/>
</dbReference>
<sequence>MSLVSDVDVGQSSFKGNDRLTLGMVFGVLTFWLFAQSMVNIIPAVRADIDIPLESLNLAVSLSALFSGCFIVVIGGLADTFGRVKMTYIGFILSILGCLCLILAQGTLLFTFGRIIQGLSAACIMPATLALIKTYYAGSERQRALSFWSIGSWGGSGLCSLAGGAIATYLGWKWIFIFSIIFSVVGMLLIRGTPESKIEESQKQPFDYSGLISFVIALISLNLVITKGAKFGWTSAEVGCLLVIFVVSLFIFFRVEQLKKERSFIDFALFDNRPYTGASFSNFMLNAVAGTLLVASIYVQQERGFTAFQSGALTIGYLIAVLGMIRVGEKILQKVGAKKPMVWGTLTTGIGVAIMALTFLPNTTYVVVVFVGYILFGLGLGFYATPSTDTAISSASADKIGVASGIYKMASSLGGAFGMAISASVYTALLPLGGAVAASAGLLVNVAFCVLAILSIMLMVPENAGKHG</sequence>
<dbReference type="PANTHER" id="PTHR42718:SF9">
    <property type="entry name" value="MAJOR FACILITATOR SUPERFAMILY MULTIDRUG TRANSPORTER MFSC"/>
    <property type="match status" value="1"/>
</dbReference>
<dbReference type="InterPro" id="IPR011701">
    <property type="entry name" value="MFS"/>
</dbReference>
<feature type="transmembrane region" description="Helical" evidence="6">
    <location>
        <begin position="88"/>
        <end position="109"/>
    </location>
</feature>
<keyword evidence="5 6" id="KW-0472">Membrane</keyword>
<feature type="transmembrane region" description="Helical" evidence="6">
    <location>
        <begin position="20"/>
        <end position="39"/>
    </location>
</feature>
<dbReference type="InterPro" id="IPR036259">
    <property type="entry name" value="MFS_trans_sf"/>
</dbReference>
<evidence type="ECO:0000256" key="6">
    <source>
        <dbReference type="SAM" id="Phobius"/>
    </source>
</evidence>
<keyword evidence="4 6" id="KW-1133">Transmembrane helix</keyword>
<dbReference type="EMBL" id="CP009706">
    <property type="protein sequence ID" value="AIU73407.1"/>
    <property type="molecule type" value="Genomic_DNA"/>
</dbReference>
<accession>A0A097R3U9</accession>
<protein>
    <submittedName>
        <fullName evidence="8">Quinolone resistance protein</fullName>
    </submittedName>
</protein>
<feature type="transmembrane region" description="Helical" evidence="6">
    <location>
        <begin position="144"/>
        <end position="168"/>
    </location>
</feature>
<feature type="transmembrane region" description="Helical" evidence="6">
    <location>
        <begin position="435"/>
        <end position="460"/>
    </location>
</feature>
<evidence type="ECO:0000313" key="8">
    <source>
        <dbReference type="EMBL" id="AIU73407.1"/>
    </source>
</evidence>
<feature type="domain" description="Major facilitator superfamily (MFS) profile" evidence="7">
    <location>
        <begin position="20"/>
        <end position="464"/>
    </location>
</feature>
<proteinExistence type="predicted"/>
<dbReference type="HOGENOM" id="CLU_000960_28_3_6"/>
<reference evidence="8 9" key="1">
    <citation type="journal article" date="2014" name="Gut Pathog.">
        <title>Gene clusters of Hafnia alvei strain FB1 important in survival and pathogenesis: a draft genome perspective.</title>
        <authorList>
            <person name="Tan J.Y."/>
            <person name="Yin W.F."/>
            <person name="Chan K.G."/>
        </authorList>
    </citation>
    <scope>NUCLEOTIDE SEQUENCE [LARGE SCALE GENOMIC DNA]</scope>
    <source>
        <strain evidence="8 9">FB1</strain>
    </source>
</reference>
<dbReference type="Gene3D" id="1.20.1720.10">
    <property type="entry name" value="Multidrug resistance protein D"/>
    <property type="match status" value="1"/>
</dbReference>
<evidence type="ECO:0000256" key="4">
    <source>
        <dbReference type="ARBA" id="ARBA00022989"/>
    </source>
</evidence>